<name>A0A940SYC1_9ENTE</name>
<dbReference type="EMBL" id="JAEEGA010000024">
    <property type="protein sequence ID" value="MBP1044291.1"/>
    <property type="molecule type" value="Genomic_DNA"/>
</dbReference>
<evidence type="ECO:0000256" key="1">
    <source>
        <dbReference type="ARBA" id="ARBA00022729"/>
    </source>
</evidence>
<keyword evidence="1" id="KW-0732">Signal</keyword>
<feature type="non-terminal residue" evidence="2">
    <location>
        <position position="1"/>
    </location>
</feature>
<evidence type="ECO:0000313" key="2">
    <source>
        <dbReference type="EMBL" id="MBP1044291.1"/>
    </source>
</evidence>
<accession>A0A940SYC1</accession>
<proteinExistence type="predicted"/>
<dbReference type="AlphaFoldDB" id="A0A940SYC1"/>
<dbReference type="Proteomes" id="UP000674938">
    <property type="component" value="Unassembled WGS sequence"/>
</dbReference>
<dbReference type="PANTHER" id="PTHR24373">
    <property type="entry name" value="SLIT RELATED LEUCINE-RICH REPEAT NEURONAL PROTEIN"/>
    <property type="match status" value="1"/>
</dbReference>
<dbReference type="NCBIfam" id="TIGR02167">
    <property type="entry name" value="Liste_lipo_26"/>
    <property type="match status" value="10"/>
</dbReference>
<dbReference type="SUPFAM" id="SSF52047">
    <property type="entry name" value="RNI-like"/>
    <property type="match status" value="1"/>
</dbReference>
<dbReference type="InterPro" id="IPR032675">
    <property type="entry name" value="LRR_dom_sf"/>
</dbReference>
<dbReference type="Pfam" id="PF03382">
    <property type="entry name" value="DUF285"/>
    <property type="match status" value="3"/>
</dbReference>
<dbReference type="InterPro" id="IPR050328">
    <property type="entry name" value="Dev_Immune_Receptor"/>
</dbReference>
<dbReference type="Gene3D" id="3.80.10.10">
    <property type="entry name" value="Ribonuclease Inhibitor"/>
    <property type="match status" value="2"/>
</dbReference>
<protein>
    <submittedName>
        <fullName evidence="2">BspA family leucine-rich repeat surface protein</fullName>
    </submittedName>
</protein>
<dbReference type="InterPro" id="IPR005046">
    <property type="entry name" value="DUF285"/>
</dbReference>
<dbReference type="InterPro" id="IPR011889">
    <property type="entry name" value="Liste_lipo_26"/>
</dbReference>
<evidence type="ECO:0000313" key="3">
    <source>
        <dbReference type="Proteomes" id="UP000674938"/>
    </source>
</evidence>
<comment type="caution">
    <text evidence="2">The sequence shown here is derived from an EMBL/GenBank/DDBJ whole genome shotgun (WGS) entry which is preliminary data.</text>
</comment>
<sequence length="724" mass="80570">PNSLANLDVSNFNTSNVTNMSSMFEGLTKVTSLEITNFDTSSVTTMASMFKGANSLANLDVSNFNTSNVTNMSSMFEGLTKVTSLEITNFDTSLVTTMASMFRNASALENIDVSNFNTSSVTNVVAMFENLKKVSLLDVSRFDLQNVTSLERMFSYCETLTELDVSNWDVSKVRSLTSTFQGMVSLLKLDVSRWNTENFGTLYDTFASAEKLNELDVSNWNTSRMGGLYRAFYGTPALKVLDVSNWDTSNFFTLFLAFASNGATVLDVSNWDTKNVVSMFGTFNGNGATHYDFSNWNTENVTEMESMFSGTRATNLDLSTFNTEKVEFMSYMFNQATNLESLDISGFSFESVSRSRVNAMFANTHKLSHLTLGTKFSEFPGDNDRAYLPLINTSTKEYTGRWIGISSNNKDITYASSDSLIDDFEAEHEGTFVWERLQPPSLNVEISVNENDIRIGDVFEVTYSISNRTEEITAMDAQIKIPLPPTDNVEIDESSIQMHYPDGRVEAIPATSIINNTIEYSVGDINYDENIKIVYSAKAIEQINNPVGLEFDVMFKDEWSNEYSVTTQAPLVITGGVLSFKEVPDELRFETTEISAFNKRIKREVDDWTMTVSDTRTIVEGLNKESDVRNDWYVTATTSSPLSNGNKKLVDSLIFKSSSDQVTPLGLDAVPVYNHSVLGEKGAVTTPIVWEADRGILVDVIPGQAAKDTVYKTSIDWNLISAPI</sequence>
<reference evidence="2" key="1">
    <citation type="submission" date="2020-12" db="EMBL/GenBank/DDBJ databases">
        <title>Vagococcus allomyrinae sp. nov. and Enterococcus lavae sp. nov., isolated from the larvae of Allomyrina dichotoma.</title>
        <authorList>
            <person name="Lee S.D."/>
        </authorList>
    </citation>
    <scope>NUCLEOTIDE SEQUENCE</scope>
    <source>
        <strain evidence="2">BWB3-3</strain>
    </source>
</reference>
<dbReference type="PANTHER" id="PTHR24373:SF275">
    <property type="entry name" value="TIR DOMAIN-CONTAINING PROTEIN"/>
    <property type="match status" value="1"/>
</dbReference>
<dbReference type="RefSeq" id="WP_209532649.1">
    <property type="nucleotide sequence ID" value="NZ_JAEEGA010000024.1"/>
</dbReference>
<organism evidence="2 3">
    <name type="scientific">Vagococcus allomyrinae</name>
    <dbReference type="NCBI Taxonomy" id="2794353"/>
    <lineage>
        <taxon>Bacteria</taxon>
        <taxon>Bacillati</taxon>
        <taxon>Bacillota</taxon>
        <taxon>Bacilli</taxon>
        <taxon>Lactobacillales</taxon>
        <taxon>Enterococcaceae</taxon>
        <taxon>Vagococcus</taxon>
    </lineage>
</organism>
<gene>
    <name evidence="2" type="ORF">I6N95_25105</name>
</gene>
<keyword evidence="3" id="KW-1185">Reference proteome</keyword>